<keyword evidence="5 7" id="KW-0472">Membrane</keyword>
<evidence type="ECO:0000256" key="6">
    <source>
        <dbReference type="ARBA" id="ARBA00038076"/>
    </source>
</evidence>
<evidence type="ECO:0000313" key="11">
    <source>
        <dbReference type="Proteomes" id="UP000250796"/>
    </source>
</evidence>
<feature type="transmembrane region" description="Helical" evidence="7">
    <location>
        <begin position="924"/>
        <end position="951"/>
    </location>
</feature>
<organism evidence="10 11">
    <name type="scientific">Mesotoga infera</name>
    <dbReference type="NCBI Taxonomy" id="1236046"/>
    <lineage>
        <taxon>Bacteria</taxon>
        <taxon>Thermotogati</taxon>
        <taxon>Thermotogota</taxon>
        <taxon>Thermotogae</taxon>
        <taxon>Kosmotogales</taxon>
        <taxon>Kosmotogaceae</taxon>
        <taxon>Mesotoga</taxon>
    </lineage>
</organism>
<accession>A0A7Z7PQX0</accession>
<dbReference type="Proteomes" id="UP000250796">
    <property type="component" value="Chromosome MESINF"/>
</dbReference>
<feature type="transmembrane region" description="Helical" evidence="7">
    <location>
        <begin position="503"/>
        <end position="522"/>
    </location>
</feature>
<feature type="transmembrane region" description="Helical" evidence="7">
    <location>
        <begin position="40"/>
        <end position="62"/>
    </location>
</feature>
<feature type="transmembrane region" description="Helical" evidence="7">
    <location>
        <begin position="431"/>
        <end position="449"/>
    </location>
</feature>
<dbReference type="RefSeq" id="WP_169699123.1">
    <property type="nucleotide sequence ID" value="NZ_LS974202.1"/>
</dbReference>
<feature type="transmembrane region" description="Helical" evidence="7">
    <location>
        <begin position="556"/>
        <end position="579"/>
    </location>
</feature>
<comment type="similarity">
    <text evidence="6">Belongs to the ABC-4 integral membrane protein family.</text>
</comment>
<feature type="transmembrane region" description="Helical" evidence="7">
    <location>
        <begin position="370"/>
        <end position="393"/>
    </location>
</feature>
<comment type="subcellular location">
    <subcellularLocation>
        <location evidence="1">Cell membrane</location>
        <topology evidence="1">Multi-pass membrane protein</topology>
    </subcellularLocation>
</comment>
<feature type="transmembrane region" description="Helical" evidence="7">
    <location>
        <begin position="618"/>
        <end position="636"/>
    </location>
</feature>
<keyword evidence="3 7" id="KW-0812">Transmembrane</keyword>
<feature type="transmembrane region" description="Helical" evidence="7">
    <location>
        <begin position="476"/>
        <end position="497"/>
    </location>
</feature>
<proteinExistence type="inferred from homology"/>
<evidence type="ECO:0000256" key="4">
    <source>
        <dbReference type="ARBA" id="ARBA00022989"/>
    </source>
</evidence>
<dbReference type="InterPro" id="IPR050250">
    <property type="entry name" value="Macrolide_Exporter_MacB"/>
</dbReference>
<evidence type="ECO:0000256" key="7">
    <source>
        <dbReference type="SAM" id="Phobius"/>
    </source>
</evidence>
<feature type="transmembrane region" description="Helical" evidence="7">
    <location>
        <begin position="883"/>
        <end position="904"/>
    </location>
</feature>
<evidence type="ECO:0000256" key="1">
    <source>
        <dbReference type="ARBA" id="ARBA00004651"/>
    </source>
</evidence>
<evidence type="ECO:0000259" key="8">
    <source>
        <dbReference type="Pfam" id="PF02687"/>
    </source>
</evidence>
<dbReference type="InterPro" id="IPR025857">
    <property type="entry name" value="MacB_PCD"/>
</dbReference>
<feature type="transmembrane region" description="Helical" evidence="7">
    <location>
        <begin position="6"/>
        <end position="28"/>
    </location>
</feature>
<feature type="domain" description="ABC3 transporter permease C-terminal" evidence="8">
    <location>
        <begin position="321"/>
        <end position="459"/>
    </location>
</feature>
<sequence>MLIQILSILVGAATVAIVVSMIFNPVIFKIGFRNIFRRKADTLLVILGSLIGTALIVGSMAMNDSFQKFLHNQIERSNGEIDEFVFIPSENRTIAKEFIPNGEIEALVKHLLQDSNIDGILPLLSRNVTAGRPGETRAQNGKSVQISLIGVKPENLTEWPDSKGVVDPSSLSSADGIASVVINEELANSLALSVGDTLEIMSDAGQRLLFWIELPKVQISDIVKGDGLLYYQVEANNQPPNGFTMLADIDTARDLLKINVPDYYNGLLVSNRGDFLGGVKLTDAVAASIREIAGGDFKIETPKKDALDMADRGNIGLLFLMLSVFAIFAGTLLLSNIYLMLAQERRMELGTLRAIGYSRRRVSRTILYEGFFYSVFSSAIGVVTGVALANFIFESFVNLFTDITALIPFEGAATVFSSIQNSFGFFVRPESIFYGFLLGLIIPMIIVVYTGRKISRTNIVTAVRNIPDEMDQKSRFMINIMASLGVLVSIIMAYSGYSAGNATLFFVGVVFTGLLFPVAIPLKNKRTIESLFSIGVILFTMFSNSFSLIAENSGGSVYLVVAKGGAILFAGLFLIVYNLKTFEYILNKIFQKTRSAAPVFKISIAFSARNRVRTGLTIAMYGVVIFVITLISIIPYSQEQVLVKSRDMIFGGYDVGIFSLSTRNMVSFSDLQSRGEVSALTNIESISVAMKREERYVREYMYGLDDSFIVNNKFTEITFDKDKFKNSREVWEYLRSNPDTVVVSSNVIPGILPGDTVELRRLIQREEDTGGMSSFLMRGMSDVMIGEERVKMTVIATLPENTITYMNGIFVYRGNIPESIDGKVSIRNYLLNLRGETQEEKKASFESLKNAMGSGSLFMIFVDDIIKLTTTIIQGTISILRSFLYFGMLVGIVGIAIIMFKALYERKRIVGMLKAIGFTKKMVFASFVLETSFIVVIGIVLGIITGTLTSVEIYASPLMQGMALSIPWDQLLGMSLIFYIASLVSTIIPSYIASKIPPAEALRYFE</sequence>
<dbReference type="GO" id="GO:0022857">
    <property type="term" value="F:transmembrane transporter activity"/>
    <property type="evidence" value="ECO:0007669"/>
    <property type="project" value="TreeGrafter"/>
</dbReference>
<gene>
    <name evidence="10" type="ORF">MESINF_1460</name>
</gene>
<evidence type="ECO:0000259" key="9">
    <source>
        <dbReference type="Pfam" id="PF12704"/>
    </source>
</evidence>
<dbReference type="GO" id="GO:0005886">
    <property type="term" value="C:plasma membrane"/>
    <property type="evidence" value="ECO:0007669"/>
    <property type="project" value="UniProtKB-SubCell"/>
</dbReference>
<feature type="transmembrane region" description="Helical" evidence="7">
    <location>
        <begin position="971"/>
        <end position="993"/>
    </location>
</feature>
<evidence type="ECO:0000256" key="5">
    <source>
        <dbReference type="ARBA" id="ARBA00023136"/>
    </source>
</evidence>
<name>A0A7Z7PQX0_9BACT</name>
<feature type="transmembrane region" description="Helical" evidence="7">
    <location>
        <begin position="315"/>
        <end position="339"/>
    </location>
</feature>
<dbReference type="InterPro" id="IPR003838">
    <property type="entry name" value="ABC3_permease_C"/>
</dbReference>
<evidence type="ECO:0000313" key="10">
    <source>
        <dbReference type="EMBL" id="SSC12904.1"/>
    </source>
</evidence>
<dbReference type="Pfam" id="PF12704">
    <property type="entry name" value="MacB_PCD"/>
    <property type="match status" value="1"/>
</dbReference>
<dbReference type="EMBL" id="LS974202">
    <property type="protein sequence ID" value="SSC12904.1"/>
    <property type="molecule type" value="Genomic_DNA"/>
</dbReference>
<keyword evidence="11" id="KW-1185">Reference proteome</keyword>
<evidence type="ECO:0008006" key="12">
    <source>
        <dbReference type="Google" id="ProtNLM"/>
    </source>
</evidence>
<dbReference type="Pfam" id="PF02687">
    <property type="entry name" value="FtsX"/>
    <property type="match status" value="2"/>
</dbReference>
<feature type="domain" description="ABC3 transporter permease C-terminal" evidence="8">
    <location>
        <begin position="882"/>
        <end position="998"/>
    </location>
</feature>
<dbReference type="PANTHER" id="PTHR30572">
    <property type="entry name" value="MEMBRANE COMPONENT OF TRANSPORTER-RELATED"/>
    <property type="match status" value="1"/>
</dbReference>
<protein>
    <recommendedName>
        <fullName evidence="12">FtsX-like permease family protein</fullName>
    </recommendedName>
</protein>
<feature type="transmembrane region" description="Helical" evidence="7">
    <location>
        <begin position="531"/>
        <end position="550"/>
    </location>
</feature>
<dbReference type="PANTHER" id="PTHR30572:SF4">
    <property type="entry name" value="ABC TRANSPORTER PERMEASE YTRF"/>
    <property type="match status" value="1"/>
</dbReference>
<dbReference type="AlphaFoldDB" id="A0A7Z7PQX0"/>
<keyword evidence="2" id="KW-1003">Cell membrane</keyword>
<dbReference type="KEGG" id="minf:MESINF_1460"/>
<feature type="domain" description="MacB-like periplasmic core" evidence="9">
    <location>
        <begin position="42"/>
        <end position="201"/>
    </location>
</feature>
<reference evidence="10 11" key="1">
    <citation type="submission" date="2017-01" db="EMBL/GenBank/DDBJ databases">
        <authorList>
            <person name="Erauso G."/>
        </authorList>
    </citation>
    <scope>NUCLEOTIDE SEQUENCE [LARGE SCALE GENOMIC DNA]</scope>
    <source>
        <strain evidence="10">MESINF1</strain>
    </source>
</reference>
<evidence type="ECO:0000256" key="2">
    <source>
        <dbReference type="ARBA" id="ARBA00022475"/>
    </source>
</evidence>
<keyword evidence="4 7" id="KW-1133">Transmembrane helix</keyword>
<evidence type="ECO:0000256" key="3">
    <source>
        <dbReference type="ARBA" id="ARBA00022692"/>
    </source>
</evidence>